<dbReference type="Proteomes" id="UP000247540">
    <property type="component" value="Unassembled WGS sequence"/>
</dbReference>
<comment type="caution">
    <text evidence="8">The sequence shown here is derived from an EMBL/GenBank/DDBJ whole genome shotgun (WGS) entry which is preliminary data.</text>
</comment>
<comment type="subcellular location">
    <subcellularLocation>
        <location evidence="1">Cell membrane</location>
        <topology evidence="1">Multi-pass membrane protein</topology>
    </subcellularLocation>
</comment>
<dbReference type="RefSeq" id="WP_110464978.1">
    <property type="nucleotide sequence ID" value="NZ_JAMOFZ010000005.1"/>
</dbReference>
<feature type="transmembrane region" description="Helical" evidence="6">
    <location>
        <begin position="357"/>
        <end position="376"/>
    </location>
</feature>
<dbReference type="SUPFAM" id="SSF103473">
    <property type="entry name" value="MFS general substrate transporter"/>
    <property type="match status" value="1"/>
</dbReference>
<keyword evidence="3 6" id="KW-0812">Transmembrane</keyword>
<feature type="transmembrane region" description="Helical" evidence="6">
    <location>
        <begin position="129"/>
        <end position="148"/>
    </location>
</feature>
<feature type="transmembrane region" description="Helical" evidence="6">
    <location>
        <begin position="271"/>
        <end position="290"/>
    </location>
</feature>
<evidence type="ECO:0000256" key="6">
    <source>
        <dbReference type="SAM" id="Phobius"/>
    </source>
</evidence>
<feature type="transmembrane region" description="Helical" evidence="6">
    <location>
        <begin position="334"/>
        <end position="351"/>
    </location>
</feature>
<dbReference type="Pfam" id="PF07690">
    <property type="entry name" value="MFS_1"/>
    <property type="match status" value="1"/>
</dbReference>
<dbReference type="PROSITE" id="PS50850">
    <property type="entry name" value="MFS"/>
    <property type="match status" value="1"/>
</dbReference>
<accession>A0A318SIB4</accession>
<dbReference type="InterPro" id="IPR050189">
    <property type="entry name" value="MFS_Efflux_Transporters"/>
</dbReference>
<dbReference type="Gene3D" id="1.20.1250.20">
    <property type="entry name" value="MFS general substrate transporter like domains"/>
    <property type="match status" value="1"/>
</dbReference>
<evidence type="ECO:0000256" key="5">
    <source>
        <dbReference type="ARBA" id="ARBA00023136"/>
    </source>
</evidence>
<proteinExistence type="predicted"/>
<gene>
    <name evidence="8" type="ORF">DFQ15_10553</name>
</gene>
<evidence type="ECO:0000256" key="2">
    <source>
        <dbReference type="ARBA" id="ARBA00022475"/>
    </source>
</evidence>
<dbReference type="EMBL" id="QJTC01000005">
    <property type="protein sequence ID" value="PYE78694.1"/>
    <property type="molecule type" value="Genomic_DNA"/>
</dbReference>
<dbReference type="InterPro" id="IPR005829">
    <property type="entry name" value="Sugar_transporter_CS"/>
</dbReference>
<keyword evidence="2" id="KW-1003">Cell membrane</keyword>
<keyword evidence="5 6" id="KW-0472">Membrane</keyword>
<feature type="transmembrane region" description="Helical" evidence="6">
    <location>
        <begin position="42"/>
        <end position="60"/>
    </location>
</feature>
<dbReference type="PROSITE" id="PS00216">
    <property type="entry name" value="SUGAR_TRANSPORT_1"/>
    <property type="match status" value="1"/>
</dbReference>
<feature type="transmembrane region" description="Helical" evidence="6">
    <location>
        <begin position="72"/>
        <end position="89"/>
    </location>
</feature>
<dbReference type="AlphaFoldDB" id="A0A318SIB4"/>
<dbReference type="PANTHER" id="PTHR43124:SF3">
    <property type="entry name" value="CHLORAMPHENICOL EFFLUX PUMP RV0191"/>
    <property type="match status" value="1"/>
</dbReference>
<feature type="transmembrane region" description="Helical" evidence="6">
    <location>
        <begin position="296"/>
        <end position="313"/>
    </location>
</feature>
<feature type="domain" description="Major facilitator superfamily (MFS) profile" evidence="7">
    <location>
        <begin position="1"/>
        <end position="383"/>
    </location>
</feature>
<dbReference type="InterPro" id="IPR020846">
    <property type="entry name" value="MFS_dom"/>
</dbReference>
<organism evidence="8 9">
    <name type="scientific">Xylophilus ampelinus</name>
    <dbReference type="NCBI Taxonomy" id="54067"/>
    <lineage>
        <taxon>Bacteria</taxon>
        <taxon>Pseudomonadati</taxon>
        <taxon>Pseudomonadota</taxon>
        <taxon>Betaproteobacteria</taxon>
        <taxon>Burkholderiales</taxon>
        <taxon>Xylophilus</taxon>
    </lineage>
</organism>
<dbReference type="GO" id="GO:0005886">
    <property type="term" value="C:plasma membrane"/>
    <property type="evidence" value="ECO:0007669"/>
    <property type="project" value="UniProtKB-SubCell"/>
</dbReference>
<evidence type="ECO:0000313" key="8">
    <source>
        <dbReference type="EMBL" id="PYE78694.1"/>
    </source>
</evidence>
<evidence type="ECO:0000313" key="9">
    <source>
        <dbReference type="Proteomes" id="UP000247540"/>
    </source>
</evidence>
<keyword evidence="9" id="KW-1185">Reference proteome</keyword>
<keyword evidence="4 6" id="KW-1133">Transmembrane helix</keyword>
<dbReference type="PANTHER" id="PTHR43124">
    <property type="entry name" value="PURINE EFFLUX PUMP PBUE"/>
    <property type="match status" value="1"/>
</dbReference>
<feature type="transmembrane region" description="Helical" evidence="6">
    <location>
        <begin position="160"/>
        <end position="179"/>
    </location>
</feature>
<evidence type="ECO:0000256" key="4">
    <source>
        <dbReference type="ARBA" id="ARBA00022989"/>
    </source>
</evidence>
<dbReference type="GO" id="GO:0022857">
    <property type="term" value="F:transmembrane transporter activity"/>
    <property type="evidence" value="ECO:0007669"/>
    <property type="project" value="InterPro"/>
</dbReference>
<protein>
    <submittedName>
        <fullName evidence="8">Putative MFS family arabinose efflux permease</fullName>
    </submittedName>
</protein>
<feature type="transmembrane region" description="Helical" evidence="6">
    <location>
        <begin position="95"/>
        <end position="117"/>
    </location>
</feature>
<dbReference type="OrthoDB" id="7066727at2"/>
<sequence length="395" mass="40690">MSRRQLGVLFGCLFLIGSAEVVAGPMMAFMGPHFGVAPAKIAYLPAAYGLTYAAVALLAGPFSDRFGRRRPLQAGLCGFALFGALVPSAPHLTAAVALSALTGVCAAIIQPNALSLVGDEAPADQVGRLIGRVFIGLMLAFVLTPAVAGWLADTAGWQSAYYLLSGAAVVVLWRVSAVFPSRTRGGSTTAPGFGAAHRQALSVPGAVLRLSASYLWLGWVAGFGAVVAAVCARKLALSPTDAGLLAGFYGVAVIAGNMSNARLHRLLGDRALPLMALVSATGILAFLLPIDALLPLALAGVPWAFGYGCAGPLHHARLSALSDRYRGTINSYHVSLLNLGIFSVSFTMGQLASAAALPVFCLVVSGVGILGALLLFQGAAYPRPRHRVSDDGPRS</sequence>
<feature type="transmembrane region" description="Helical" evidence="6">
    <location>
        <begin position="214"/>
        <end position="236"/>
    </location>
</feature>
<evidence type="ECO:0000259" key="7">
    <source>
        <dbReference type="PROSITE" id="PS50850"/>
    </source>
</evidence>
<dbReference type="InterPro" id="IPR036259">
    <property type="entry name" value="MFS_trans_sf"/>
</dbReference>
<evidence type="ECO:0000256" key="1">
    <source>
        <dbReference type="ARBA" id="ARBA00004651"/>
    </source>
</evidence>
<feature type="transmembrane region" description="Helical" evidence="6">
    <location>
        <begin position="242"/>
        <end position="259"/>
    </location>
</feature>
<reference evidence="8 9" key="1">
    <citation type="submission" date="2018-06" db="EMBL/GenBank/DDBJ databases">
        <title>Genomic Encyclopedia of Type Strains, Phase III (KMG-III): the genomes of soil and plant-associated and newly described type strains.</title>
        <authorList>
            <person name="Whitman W."/>
        </authorList>
    </citation>
    <scope>NUCLEOTIDE SEQUENCE [LARGE SCALE GENOMIC DNA]</scope>
    <source>
        <strain evidence="8 9">CECT 7646</strain>
    </source>
</reference>
<dbReference type="InterPro" id="IPR011701">
    <property type="entry name" value="MFS"/>
</dbReference>
<evidence type="ECO:0000256" key="3">
    <source>
        <dbReference type="ARBA" id="ARBA00022692"/>
    </source>
</evidence>
<name>A0A318SIB4_9BURK</name>